<keyword evidence="3" id="KW-0808">Transferase</keyword>
<dbReference type="EC" id="2.7.11.1" evidence="1"/>
<comment type="catalytic activity">
    <reaction evidence="8">
        <text>L-seryl-[protein] + ATP = O-phospho-L-seryl-[protein] + ADP + H(+)</text>
        <dbReference type="Rhea" id="RHEA:17989"/>
        <dbReference type="Rhea" id="RHEA-COMP:9863"/>
        <dbReference type="Rhea" id="RHEA-COMP:11604"/>
        <dbReference type="ChEBI" id="CHEBI:15378"/>
        <dbReference type="ChEBI" id="CHEBI:29999"/>
        <dbReference type="ChEBI" id="CHEBI:30616"/>
        <dbReference type="ChEBI" id="CHEBI:83421"/>
        <dbReference type="ChEBI" id="CHEBI:456216"/>
        <dbReference type="EC" id="2.7.11.1"/>
    </reaction>
</comment>
<dbReference type="PROSITE" id="PS50011">
    <property type="entry name" value="PROTEIN_KINASE_DOM"/>
    <property type="match status" value="1"/>
</dbReference>
<organism evidence="13 14">
    <name type="scientific">Roridomyces roridus</name>
    <dbReference type="NCBI Taxonomy" id="1738132"/>
    <lineage>
        <taxon>Eukaryota</taxon>
        <taxon>Fungi</taxon>
        <taxon>Dikarya</taxon>
        <taxon>Basidiomycota</taxon>
        <taxon>Agaricomycotina</taxon>
        <taxon>Agaricomycetes</taxon>
        <taxon>Agaricomycetidae</taxon>
        <taxon>Agaricales</taxon>
        <taxon>Marasmiineae</taxon>
        <taxon>Mycenaceae</taxon>
        <taxon>Roridomyces</taxon>
    </lineage>
</organism>
<proteinExistence type="predicted"/>
<evidence type="ECO:0000256" key="3">
    <source>
        <dbReference type="ARBA" id="ARBA00022679"/>
    </source>
</evidence>
<dbReference type="InterPro" id="IPR050236">
    <property type="entry name" value="Ser_Thr_kinase_AGC"/>
</dbReference>
<dbReference type="AlphaFoldDB" id="A0AAD7B4D5"/>
<feature type="region of interest" description="Disordered" evidence="10">
    <location>
        <begin position="246"/>
        <end position="278"/>
    </location>
</feature>
<dbReference type="GO" id="GO:0035556">
    <property type="term" value="P:intracellular signal transduction"/>
    <property type="evidence" value="ECO:0007669"/>
    <property type="project" value="TreeGrafter"/>
</dbReference>
<dbReference type="InterPro" id="IPR011009">
    <property type="entry name" value="Kinase-like_dom_sf"/>
</dbReference>
<feature type="domain" description="Protein kinase" evidence="12">
    <location>
        <begin position="298"/>
        <end position="589"/>
    </location>
</feature>
<dbReference type="InterPro" id="IPR017441">
    <property type="entry name" value="Protein_kinase_ATP_BS"/>
</dbReference>
<evidence type="ECO:0000256" key="1">
    <source>
        <dbReference type="ARBA" id="ARBA00012513"/>
    </source>
</evidence>
<evidence type="ECO:0000256" key="5">
    <source>
        <dbReference type="ARBA" id="ARBA00022777"/>
    </source>
</evidence>
<keyword evidence="11" id="KW-1133">Transmembrane helix</keyword>
<comment type="caution">
    <text evidence="13">The sequence shown here is derived from an EMBL/GenBank/DDBJ whole genome shotgun (WGS) entry which is preliminary data.</text>
</comment>
<keyword evidence="2" id="KW-0723">Serine/threonine-protein kinase</keyword>
<evidence type="ECO:0000256" key="4">
    <source>
        <dbReference type="ARBA" id="ARBA00022741"/>
    </source>
</evidence>
<evidence type="ECO:0000256" key="10">
    <source>
        <dbReference type="SAM" id="MobiDB-lite"/>
    </source>
</evidence>
<reference evidence="13" key="1">
    <citation type="submission" date="2023-03" db="EMBL/GenBank/DDBJ databases">
        <title>Massive genome expansion in bonnet fungi (Mycena s.s.) driven by repeated elements and novel gene families across ecological guilds.</title>
        <authorList>
            <consortium name="Lawrence Berkeley National Laboratory"/>
            <person name="Harder C.B."/>
            <person name="Miyauchi S."/>
            <person name="Viragh M."/>
            <person name="Kuo A."/>
            <person name="Thoen E."/>
            <person name="Andreopoulos B."/>
            <person name="Lu D."/>
            <person name="Skrede I."/>
            <person name="Drula E."/>
            <person name="Henrissat B."/>
            <person name="Morin E."/>
            <person name="Kohler A."/>
            <person name="Barry K."/>
            <person name="LaButti K."/>
            <person name="Morin E."/>
            <person name="Salamov A."/>
            <person name="Lipzen A."/>
            <person name="Mereny Z."/>
            <person name="Hegedus B."/>
            <person name="Baldrian P."/>
            <person name="Stursova M."/>
            <person name="Weitz H."/>
            <person name="Taylor A."/>
            <person name="Grigoriev I.V."/>
            <person name="Nagy L.G."/>
            <person name="Martin F."/>
            <person name="Kauserud H."/>
        </authorList>
    </citation>
    <scope>NUCLEOTIDE SEQUENCE</scope>
    <source>
        <strain evidence="13">9284</strain>
    </source>
</reference>
<dbReference type="Gene3D" id="3.30.200.20">
    <property type="entry name" value="Phosphorylase Kinase, domain 1"/>
    <property type="match status" value="1"/>
</dbReference>
<gene>
    <name evidence="13" type="ORF">FB45DRAFT_1066188</name>
</gene>
<dbReference type="PANTHER" id="PTHR24356">
    <property type="entry name" value="SERINE/THREONINE-PROTEIN KINASE"/>
    <property type="match status" value="1"/>
</dbReference>
<evidence type="ECO:0000256" key="11">
    <source>
        <dbReference type="SAM" id="Phobius"/>
    </source>
</evidence>
<keyword evidence="4 9" id="KW-0547">Nucleotide-binding</keyword>
<evidence type="ECO:0000256" key="7">
    <source>
        <dbReference type="ARBA" id="ARBA00047899"/>
    </source>
</evidence>
<accession>A0AAD7B4D5</accession>
<evidence type="ECO:0000313" key="13">
    <source>
        <dbReference type="EMBL" id="KAJ7610350.1"/>
    </source>
</evidence>
<evidence type="ECO:0000256" key="8">
    <source>
        <dbReference type="ARBA" id="ARBA00048679"/>
    </source>
</evidence>
<comment type="catalytic activity">
    <reaction evidence="7">
        <text>L-threonyl-[protein] + ATP = O-phospho-L-threonyl-[protein] + ADP + H(+)</text>
        <dbReference type="Rhea" id="RHEA:46608"/>
        <dbReference type="Rhea" id="RHEA-COMP:11060"/>
        <dbReference type="Rhea" id="RHEA-COMP:11605"/>
        <dbReference type="ChEBI" id="CHEBI:15378"/>
        <dbReference type="ChEBI" id="CHEBI:30013"/>
        <dbReference type="ChEBI" id="CHEBI:30616"/>
        <dbReference type="ChEBI" id="CHEBI:61977"/>
        <dbReference type="ChEBI" id="CHEBI:456216"/>
        <dbReference type="EC" id="2.7.11.1"/>
    </reaction>
</comment>
<keyword evidence="14" id="KW-1185">Reference proteome</keyword>
<dbReference type="PROSITE" id="PS00107">
    <property type="entry name" value="PROTEIN_KINASE_ATP"/>
    <property type="match status" value="1"/>
</dbReference>
<dbReference type="InterPro" id="IPR000719">
    <property type="entry name" value="Prot_kinase_dom"/>
</dbReference>
<name>A0AAD7B4D5_9AGAR</name>
<keyword evidence="5 13" id="KW-0418">Kinase</keyword>
<dbReference type="EMBL" id="JARKIF010000035">
    <property type="protein sequence ID" value="KAJ7610350.1"/>
    <property type="molecule type" value="Genomic_DNA"/>
</dbReference>
<dbReference type="Pfam" id="PF00069">
    <property type="entry name" value="Pkinase"/>
    <property type="match status" value="1"/>
</dbReference>
<evidence type="ECO:0000259" key="12">
    <source>
        <dbReference type="PROSITE" id="PS50011"/>
    </source>
</evidence>
<keyword evidence="11" id="KW-0472">Membrane</keyword>
<feature type="compositionally biased region" description="Pro residues" evidence="10">
    <location>
        <begin position="262"/>
        <end position="278"/>
    </location>
</feature>
<dbReference type="Proteomes" id="UP001221142">
    <property type="component" value="Unassembled WGS sequence"/>
</dbReference>
<evidence type="ECO:0000313" key="14">
    <source>
        <dbReference type="Proteomes" id="UP001221142"/>
    </source>
</evidence>
<dbReference type="PANTHER" id="PTHR24356:SF1">
    <property type="entry name" value="SERINE_THREONINE-PROTEIN KINASE GREATWALL"/>
    <property type="match status" value="1"/>
</dbReference>
<dbReference type="GO" id="GO:0005524">
    <property type="term" value="F:ATP binding"/>
    <property type="evidence" value="ECO:0007669"/>
    <property type="project" value="UniProtKB-UniRule"/>
</dbReference>
<keyword evidence="11" id="KW-0812">Transmembrane</keyword>
<feature type="transmembrane region" description="Helical" evidence="11">
    <location>
        <begin position="112"/>
        <end position="133"/>
    </location>
</feature>
<evidence type="ECO:0000256" key="6">
    <source>
        <dbReference type="ARBA" id="ARBA00022840"/>
    </source>
</evidence>
<protein>
    <recommendedName>
        <fullName evidence="1">non-specific serine/threonine protein kinase</fullName>
        <ecNumber evidence="1">2.7.11.1</ecNumber>
    </recommendedName>
</protein>
<evidence type="ECO:0000256" key="9">
    <source>
        <dbReference type="PROSITE-ProRule" id="PRU10141"/>
    </source>
</evidence>
<dbReference type="SUPFAM" id="SSF56112">
    <property type="entry name" value="Protein kinase-like (PK-like)"/>
    <property type="match status" value="1"/>
</dbReference>
<keyword evidence="6 9" id="KW-0067">ATP-binding</keyword>
<dbReference type="GO" id="GO:0004674">
    <property type="term" value="F:protein serine/threonine kinase activity"/>
    <property type="evidence" value="ECO:0007669"/>
    <property type="project" value="UniProtKB-KW"/>
</dbReference>
<evidence type="ECO:0000256" key="2">
    <source>
        <dbReference type="ARBA" id="ARBA00022527"/>
    </source>
</evidence>
<feature type="binding site" evidence="9">
    <location>
        <position position="331"/>
    </location>
    <ligand>
        <name>ATP</name>
        <dbReference type="ChEBI" id="CHEBI:30616"/>
    </ligand>
</feature>
<dbReference type="CDD" id="cd00180">
    <property type="entry name" value="PKc"/>
    <property type="match status" value="1"/>
</dbReference>
<dbReference type="Gene3D" id="1.10.510.10">
    <property type="entry name" value="Transferase(Phosphotransferase) domain 1"/>
    <property type="match status" value="1"/>
</dbReference>
<sequence>MHLNINPYLFTQLLGRVRSTVREFVVSVSTAWPQDVNSSSDRLTPSVHNSLVKRGCDALTVWAPPISFEPPPLPPPPPIDPLFSASDMFRTATFIPFLDEVDVPFDWPLSCLAAYGLLGFGILFLIALSVWTVQGFSFDTFIDQRYSEQSEPLQTGFDTVFSVVELSGQCFVSTLEYTVRNGRQLPRRVLLSTIRVTRLFLEFSIQIGRYIGVKFITVILPSVIDISLRLFVWLFHRAHEVFTGTAPPTPVLQPEKTADNPQPAPPPRPPPPPTPPPAQWYALLLDGDTKVGPHQKNIIEGERIGKGGFAEVFRGLNKATGEALAIKRVKKKALGEKGQHLILGEIRAMNRIRDTEQEQPFPKLFGSYMDESDYILVMNLFPGTMESKLRAMDGYFDRPLAYFYAAQLVGSSQLLAIHSLHKLGVIHHDTKPDNIFLDSRGDVVLADFGIAKVFDPKAEGGEFWNGYKELGGDLFPLLLPMPDDNPHLLDEVRGTDFYAAPETSTQSYSYGIDYWSWAATFQLLTGVLPLAIDGRTEEYVEPMEVSLGYNRFRKTTLTNVENDFFSKAFDMNPFERWATVHEIKVEPIWQGFDWQALSQGTLFNPLHQPVISNDPLISSLADRLDSIGLAAREAFCDMAQLSARIADLEKDTSKKYKPLIDPLYSNYILLMDAMLGAQETCARYLFLHRACSGPIAPVDDDTTSTTLLRTFSEQLKELEPPIADLRGGWEIAARSLSAEVNTYGTTLGERFTLWWYPDTMKRWSLDALSVQVANASEHLDLLLETHRSLALALAEAEDIWVLDERPPELHRNIGAALVVMIRLDRALVTYRTRIVWHHGLHGHPQWPAERMCATAFRTLLASDQTEFLWDKCGTHTNWLKRY</sequence>